<dbReference type="Pfam" id="PF00075">
    <property type="entry name" value="RNase_H"/>
    <property type="match status" value="1"/>
</dbReference>
<dbReference type="AlphaFoldDB" id="A0A6P9E406"/>
<dbReference type="PANTHER" id="PTHR33064">
    <property type="entry name" value="POL PROTEIN"/>
    <property type="match status" value="1"/>
</dbReference>
<dbReference type="GeneID" id="117679866"/>
<keyword evidence="4" id="KW-0548">Nucleotidyltransferase</keyword>
<comment type="similarity">
    <text evidence="1">Belongs to the beta type-B retroviral polymerase family. HERV class-II K(HML-2) pol subfamily.</text>
</comment>
<name>A0A6P9E406_PANGU</name>
<dbReference type="InterPro" id="IPR021109">
    <property type="entry name" value="Peptidase_aspartic_dom_sf"/>
</dbReference>
<dbReference type="Proteomes" id="UP001652622">
    <property type="component" value="Unplaced"/>
</dbReference>
<protein>
    <recommendedName>
        <fullName evidence="2">ribonuclease H</fullName>
        <ecNumber evidence="2">3.1.26.4</ecNumber>
    </recommendedName>
</protein>
<dbReference type="PROSITE" id="PS50878">
    <property type="entry name" value="RT_POL"/>
    <property type="match status" value="1"/>
</dbReference>
<evidence type="ECO:0000256" key="3">
    <source>
        <dbReference type="ARBA" id="ARBA00022801"/>
    </source>
</evidence>
<dbReference type="GO" id="GO:0003964">
    <property type="term" value="F:RNA-directed DNA polymerase activity"/>
    <property type="evidence" value="ECO:0007669"/>
    <property type="project" value="UniProtKB-KW"/>
</dbReference>
<keyword evidence="3" id="KW-0378">Hydrolase</keyword>
<dbReference type="GO" id="GO:0004523">
    <property type="term" value="F:RNA-DNA hybrid ribonuclease activity"/>
    <property type="evidence" value="ECO:0007669"/>
    <property type="project" value="UniProtKB-EC"/>
</dbReference>
<evidence type="ECO:0000259" key="6">
    <source>
        <dbReference type="PROSITE" id="PS50175"/>
    </source>
</evidence>
<evidence type="ECO:0000259" key="7">
    <source>
        <dbReference type="PROSITE" id="PS50878"/>
    </source>
</evidence>
<keyword evidence="4" id="KW-0695">RNA-directed DNA polymerase</keyword>
<keyword evidence="5" id="KW-0233">DNA recombination</keyword>
<sequence>MSKQCIKVQGVAGTIQSQSLTQPIQCQIGKVVTQHQFIYMPDCPIPLLGRDLLQKLQAQITFLADSNYFTLTHLNTETWRLLHVSEPNSSNSWKAFNVSSLWAEDNPPGFAKYATPIQVDLCPGAYPVNIPQRQYSLEAVRGIHEFIRLYLKEGILRRCRSHWNTAILPVRKPNGNWRPVQDLRPLNRQVLTVHAIVSNPYTLFSNIPATSQWFSVIDLKDAFFTIPLAEKSQFLFAFEWTDPDRYTKTQYTWTRLPQGFKNSPTHFSQALANDLHHLILPVPDGIFLQYIDDILITGDTKDSCWQNTNALLHRLQDCGYRASREKAQLVQNKVNYLGFILTHGKRLLGTARIQAIQQIPIPINKHELQGFLGSSGYCRMWIPNFAMIATPLYEATKGKDTDSFNWTTECKNPFETLKSLLSTSPALGLPDLTKPFHLYVEVRRNVALGVFTQRKGKWQRPVAYLSKQLDPASKGWPHCLKIIAAIVLLLVEAQKLTFASKIQVYTSHAISAILENKGHLWLSNQRLHKYQALLLDSPDLTFHQCATLNPATLLPSPDTSLPLHDCLMTIDASYSCRPDLSDQPLSKSDYTWFTDGSSFMEGGIHYTGFAVVSLKDTICSGALPSSWSAQAAELWTLIKAMIKAKGKSVNLYTDSKYAFLTVQAHAAIYRERGFVDSLGKPIQHLILVKALLKAAQLPSKLALIHCPGHKRDLSDISKGNRKADAAARFAARQGEPYSNELFGKLYFLDDFIQQHTPSYTKTETEQFQTDLDATFRNGWYYLPNQQPVILASLAKPLVMQAHSSHHCGKSSLAQLLNCAFYIPLLPTLVASVTATCATCAQVNPRQGKKPPPGVQPVTFIPMDYLILDFIDMPKCQGYSALLMIIDSYTGWLESYPCLNKTALTVAKCLLKDIIRRFGCPSQLSSDNRPEFVHKINQQLADTIGTRWRYHCSFHSQSS</sequence>
<dbReference type="Gene3D" id="3.10.10.10">
    <property type="entry name" value="HIV Type 1 Reverse Transcriptase, subunit A, domain 1"/>
    <property type="match status" value="1"/>
</dbReference>
<accession>A0A6P9E406</accession>
<dbReference type="GO" id="GO:0015074">
    <property type="term" value="P:DNA integration"/>
    <property type="evidence" value="ECO:0007669"/>
    <property type="project" value="UniProtKB-KW"/>
</dbReference>
<dbReference type="Pfam" id="PF00077">
    <property type="entry name" value="RVP"/>
    <property type="match status" value="1"/>
</dbReference>
<dbReference type="InterPro" id="IPR002156">
    <property type="entry name" value="RNaseH_domain"/>
</dbReference>
<dbReference type="InterPro" id="IPR001584">
    <property type="entry name" value="Integrase_cat-core"/>
</dbReference>
<dbReference type="SUPFAM" id="SSF50630">
    <property type="entry name" value="Acid proteases"/>
    <property type="match status" value="1"/>
</dbReference>
<dbReference type="InterPro" id="IPR012337">
    <property type="entry name" value="RNaseH-like_sf"/>
</dbReference>
<feature type="domain" description="Integrase catalytic" evidence="9">
    <location>
        <begin position="852"/>
        <end position="958"/>
    </location>
</feature>
<dbReference type="GO" id="GO:0004190">
    <property type="term" value="F:aspartic-type endopeptidase activity"/>
    <property type="evidence" value="ECO:0007669"/>
    <property type="project" value="InterPro"/>
</dbReference>
<dbReference type="CDD" id="cd09273">
    <property type="entry name" value="RNase_HI_RT_Bel"/>
    <property type="match status" value="1"/>
</dbReference>
<dbReference type="InParanoid" id="A0A6P9E406"/>
<dbReference type="InterPro" id="IPR041577">
    <property type="entry name" value="RT_RNaseH_2"/>
</dbReference>
<dbReference type="PROSITE" id="PS50175">
    <property type="entry name" value="ASP_PROT_RETROV"/>
    <property type="match status" value="1"/>
</dbReference>
<dbReference type="SUPFAM" id="SSF56672">
    <property type="entry name" value="DNA/RNA polymerases"/>
    <property type="match status" value="1"/>
</dbReference>
<gene>
    <name evidence="11" type="primary">LOC117679866</name>
</gene>
<evidence type="ECO:0000313" key="11">
    <source>
        <dbReference type="RefSeq" id="XP_034298040.2"/>
    </source>
</evidence>
<dbReference type="Pfam" id="PF00665">
    <property type="entry name" value="rve"/>
    <property type="match status" value="1"/>
</dbReference>
<organism evidence="10 11">
    <name type="scientific">Pantherophis guttatus</name>
    <name type="common">Corn snake</name>
    <name type="synonym">Elaphe guttata</name>
    <dbReference type="NCBI Taxonomy" id="94885"/>
    <lineage>
        <taxon>Eukaryota</taxon>
        <taxon>Metazoa</taxon>
        <taxon>Chordata</taxon>
        <taxon>Craniata</taxon>
        <taxon>Vertebrata</taxon>
        <taxon>Euteleostomi</taxon>
        <taxon>Lepidosauria</taxon>
        <taxon>Squamata</taxon>
        <taxon>Bifurcata</taxon>
        <taxon>Unidentata</taxon>
        <taxon>Episquamata</taxon>
        <taxon>Toxicofera</taxon>
        <taxon>Serpentes</taxon>
        <taxon>Colubroidea</taxon>
        <taxon>Colubridae</taxon>
        <taxon>Colubrinae</taxon>
        <taxon>Pantherophis</taxon>
    </lineage>
</organism>
<dbReference type="Gene3D" id="3.30.70.270">
    <property type="match status" value="2"/>
</dbReference>
<proteinExistence type="inferred from homology"/>
<evidence type="ECO:0000313" key="10">
    <source>
        <dbReference type="Proteomes" id="UP001652622"/>
    </source>
</evidence>
<dbReference type="EC" id="3.1.26.4" evidence="2"/>
<dbReference type="Gene3D" id="1.10.340.70">
    <property type="match status" value="1"/>
</dbReference>
<evidence type="ECO:0000256" key="2">
    <source>
        <dbReference type="ARBA" id="ARBA00012180"/>
    </source>
</evidence>
<dbReference type="InterPro" id="IPR000477">
    <property type="entry name" value="RT_dom"/>
</dbReference>
<feature type="domain" description="RNase H type-1" evidence="8">
    <location>
        <begin position="586"/>
        <end position="732"/>
    </location>
</feature>
<evidence type="ECO:0000259" key="9">
    <source>
        <dbReference type="PROSITE" id="PS50994"/>
    </source>
</evidence>
<dbReference type="PANTHER" id="PTHR33064:SF29">
    <property type="entry name" value="PEPTIDASE A2 DOMAIN-CONTAINING PROTEIN-RELATED"/>
    <property type="match status" value="1"/>
</dbReference>
<dbReference type="InterPro" id="IPR001995">
    <property type="entry name" value="Peptidase_A2_cat"/>
</dbReference>
<dbReference type="Pfam" id="PF17919">
    <property type="entry name" value="RT_RNaseH_2"/>
    <property type="match status" value="1"/>
</dbReference>
<dbReference type="Gene3D" id="3.10.20.370">
    <property type="match status" value="1"/>
</dbReference>
<evidence type="ECO:0000256" key="4">
    <source>
        <dbReference type="ARBA" id="ARBA00022918"/>
    </source>
</evidence>
<dbReference type="InterPro" id="IPR043502">
    <property type="entry name" value="DNA/RNA_pol_sf"/>
</dbReference>
<dbReference type="InterPro" id="IPR043128">
    <property type="entry name" value="Rev_trsase/Diguanyl_cyclase"/>
</dbReference>
<dbReference type="InterPro" id="IPR036397">
    <property type="entry name" value="RNaseH_sf"/>
</dbReference>
<evidence type="ECO:0000259" key="8">
    <source>
        <dbReference type="PROSITE" id="PS50879"/>
    </source>
</evidence>
<reference evidence="11" key="1">
    <citation type="submission" date="2025-08" db="UniProtKB">
        <authorList>
            <consortium name="RefSeq"/>
        </authorList>
    </citation>
    <scope>IDENTIFICATION</scope>
    <source>
        <tissue evidence="11">Blood</tissue>
    </source>
</reference>
<dbReference type="PROSITE" id="PS50879">
    <property type="entry name" value="RNASE_H_1"/>
    <property type="match status" value="1"/>
</dbReference>
<dbReference type="InterPro" id="IPR051320">
    <property type="entry name" value="Viral_Replic_Matur_Polypro"/>
</dbReference>
<dbReference type="GO" id="GO:0006310">
    <property type="term" value="P:DNA recombination"/>
    <property type="evidence" value="ECO:0007669"/>
    <property type="project" value="UniProtKB-KW"/>
</dbReference>
<dbReference type="Pfam" id="PF00078">
    <property type="entry name" value="RVT_1"/>
    <property type="match status" value="1"/>
</dbReference>
<keyword evidence="4" id="KW-0808">Transferase</keyword>
<dbReference type="RefSeq" id="XP_034298040.2">
    <property type="nucleotide sequence ID" value="XM_034442149.2"/>
</dbReference>
<dbReference type="InterPro" id="IPR018061">
    <property type="entry name" value="Retropepsins"/>
</dbReference>
<keyword evidence="10" id="KW-1185">Reference proteome</keyword>
<feature type="domain" description="Reverse transcriptase" evidence="7">
    <location>
        <begin position="151"/>
        <end position="341"/>
    </location>
</feature>
<dbReference type="Gene3D" id="3.30.420.10">
    <property type="entry name" value="Ribonuclease H-like superfamily/Ribonuclease H"/>
    <property type="match status" value="2"/>
</dbReference>
<evidence type="ECO:0000256" key="1">
    <source>
        <dbReference type="ARBA" id="ARBA00010879"/>
    </source>
</evidence>
<dbReference type="PROSITE" id="PS50994">
    <property type="entry name" value="INTEGRASE"/>
    <property type="match status" value="1"/>
</dbReference>
<dbReference type="SUPFAM" id="SSF53098">
    <property type="entry name" value="Ribonuclease H-like"/>
    <property type="match status" value="2"/>
</dbReference>
<feature type="domain" description="Peptidase A2" evidence="6">
    <location>
        <begin position="1"/>
        <end position="52"/>
    </location>
</feature>
<dbReference type="GO" id="GO:0003723">
    <property type="term" value="F:RNA binding"/>
    <property type="evidence" value="ECO:0007669"/>
    <property type="project" value="UniProtKB-KW"/>
</dbReference>
<dbReference type="Gene3D" id="2.40.70.10">
    <property type="entry name" value="Acid Proteases"/>
    <property type="match status" value="1"/>
</dbReference>
<evidence type="ECO:0000256" key="5">
    <source>
        <dbReference type="ARBA" id="ARBA00023172"/>
    </source>
</evidence>
<dbReference type="KEGG" id="pgut:117679866"/>
<dbReference type="GO" id="GO:0006508">
    <property type="term" value="P:proteolysis"/>
    <property type="evidence" value="ECO:0007669"/>
    <property type="project" value="InterPro"/>
</dbReference>